<evidence type="ECO:0000313" key="2">
    <source>
        <dbReference type="EMBL" id="JAC97418.1"/>
    </source>
</evidence>
<organism evidence="2">
    <name type="scientific">Zeugodacus cucurbitae</name>
    <name type="common">Melon fruit fly</name>
    <name type="synonym">Bactrocera cucurbitae</name>
    <dbReference type="NCBI Taxonomy" id="28588"/>
    <lineage>
        <taxon>Eukaryota</taxon>
        <taxon>Metazoa</taxon>
        <taxon>Ecdysozoa</taxon>
        <taxon>Arthropoda</taxon>
        <taxon>Hexapoda</taxon>
        <taxon>Insecta</taxon>
        <taxon>Pterygota</taxon>
        <taxon>Neoptera</taxon>
        <taxon>Endopterygota</taxon>
        <taxon>Diptera</taxon>
        <taxon>Brachycera</taxon>
        <taxon>Muscomorpha</taxon>
        <taxon>Tephritoidea</taxon>
        <taxon>Tephritidae</taxon>
        <taxon>Zeugodacus</taxon>
        <taxon>Zeugodacus</taxon>
    </lineage>
</organism>
<dbReference type="InterPro" id="IPR016181">
    <property type="entry name" value="Acyl_CoA_acyltransferase"/>
</dbReference>
<keyword evidence="2" id="KW-0808">Transferase</keyword>
<protein>
    <submittedName>
        <fullName evidence="2">Glycine N-acyltransferase-like protein 1</fullName>
    </submittedName>
</protein>
<dbReference type="Pfam" id="PF08445">
    <property type="entry name" value="FR47"/>
    <property type="match status" value="1"/>
</dbReference>
<sequence>MSHALVTIPRVQWPLLRDLYKAHRKSSTAYSFLQCLINWVTHNPQLDVHLYSLDGDWQDDGTFLGSDHGVWYANTLAVSKLRLLDALNLLDKRVSYIICGFPERVRLVVEQHFLDQGLRNEDIRLLKTYWYHLDKHLALKYRIDTPKGFILKRLLPCNAQMVDDHWPYHGLETIHYVERLIRYNDSVGVFNKKHELVAWCLLLPHGALGMLQVLEGYRRRGIGSLLVRYMAKLLASYDLEVMAPVVHDNLIFRGMFKKLGFKVVDKTYWAHKPAVFE</sequence>
<accession>A0A0A1WEI1</accession>
<dbReference type="InterPro" id="IPR013653">
    <property type="entry name" value="GCN5-like_dom"/>
</dbReference>
<dbReference type="SUPFAM" id="SSF55729">
    <property type="entry name" value="Acyl-CoA N-acyltransferases (Nat)"/>
    <property type="match status" value="1"/>
</dbReference>
<dbReference type="AlphaFoldDB" id="A0A0A1WEI1"/>
<keyword evidence="2" id="KW-0012">Acyltransferase</keyword>
<gene>
    <name evidence="2" type="primary">GLYATL1</name>
    <name evidence="2" type="ORF">g.5051</name>
</gene>
<proteinExistence type="predicted"/>
<dbReference type="InterPro" id="IPR000182">
    <property type="entry name" value="GNAT_dom"/>
</dbReference>
<dbReference type="PROSITE" id="PS51186">
    <property type="entry name" value="GNAT"/>
    <property type="match status" value="1"/>
</dbReference>
<name>A0A0A1WEI1_ZEUCU</name>
<dbReference type="PANTHER" id="PTHR20958:SF10">
    <property type="entry name" value="GH05617P-RELATED"/>
    <property type="match status" value="1"/>
</dbReference>
<dbReference type="PANTHER" id="PTHR20958">
    <property type="entry name" value="GLYCINE N-ACYLTRANSFERASE-LIKE PROTEIN"/>
    <property type="match status" value="1"/>
</dbReference>
<dbReference type="GO" id="GO:0016747">
    <property type="term" value="F:acyltransferase activity, transferring groups other than amino-acyl groups"/>
    <property type="evidence" value="ECO:0007669"/>
    <property type="project" value="InterPro"/>
</dbReference>
<dbReference type="Gene3D" id="3.40.630.30">
    <property type="match status" value="2"/>
</dbReference>
<dbReference type="CDD" id="cd04301">
    <property type="entry name" value="NAT_SF"/>
    <property type="match status" value="1"/>
</dbReference>
<reference evidence="2" key="2">
    <citation type="journal article" date="2015" name="Gigascience">
        <title>Reconstructing a comprehensive transcriptome assembly of a white-pupal translocated strain of the pest fruit fly Bactrocera cucurbitae.</title>
        <authorList>
            <person name="Sim S.B."/>
            <person name="Calla B."/>
            <person name="Hall B."/>
            <person name="DeRego T."/>
            <person name="Geib S.M."/>
        </authorList>
    </citation>
    <scope>NUCLEOTIDE SEQUENCE</scope>
</reference>
<dbReference type="EMBL" id="GBXI01016873">
    <property type="protein sequence ID" value="JAC97418.1"/>
    <property type="molecule type" value="Transcribed_RNA"/>
</dbReference>
<reference evidence="2" key="1">
    <citation type="submission" date="2014-11" db="EMBL/GenBank/DDBJ databases">
        <authorList>
            <person name="Geib S."/>
        </authorList>
    </citation>
    <scope>NUCLEOTIDE SEQUENCE</scope>
</reference>
<feature type="domain" description="N-acetyltransferase" evidence="1">
    <location>
        <begin position="139"/>
        <end position="277"/>
    </location>
</feature>
<evidence type="ECO:0000259" key="1">
    <source>
        <dbReference type="PROSITE" id="PS51186"/>
    </source>
</evidence>
<dbReference type="InterPro" id="IPR053225">
    <property type="entry name" value="Acyl-CoA_N-acyltransferase"/>
</dbReference>